<evidence type="ECO:0000313" key="2">
    <source>
        <dbReference type="Proteomes" id="UP000764110"/>
    </source>
</evidence>
<gene>
    <name evidence="1" type="ORF">MHUMG1_03574</name>
</gene>
<comment type="caution">
    <text evidence="1">The sequence shown here is derived from an EMBL/GenBank/DDBJ whole genome shotgun (WGS) entry which is preliminary data.</text>
</comment>
<evidence type="ECO:0000313" key="1">
    <source>
        <dbReference type="EMBL" id="KAH0598277.1"/>
    </source>
</evidence>
<keyword evidence="2" id="KW-1185">Reference proteome</keyword>
<dbReference type="Proteomes" id="UP000764110">
    <property type="component" value="Unassembled WGS sequence"/>
</dbReference>
<protein>
    <submittedName>
        <fullName evidence="1">Uncharacterized protein</fullName>
    </submittedName>
</protein>
<accession>A0A9P8S8S7</accession>
<dbReference type="AlphaFoldDB" id="A0A9P8S8S7"/>
<proteinExistence type="predicted"/>
<sequence length="398" mass="44968">MRPILSAALFIVACNGYFLGPVFNTLRPGRQEQPRMAVNPSELEQFARTEKRAESHVMKITRIPPEDYEKAKKIGAEAYKNAGEIQRYRALLDPLIAAVSNATKCYENYKGSSDADIGVCGDEYVKVVGLQNQLQSLASTRGFPTSLLLSEKLPDVTDYRESFQSNETKGWRETLDSLTKVYDEAKKFQPIAEQLHRYHEHIKSLLKTIFDAEECYDAFWTKIKLYGYQSLEDITENLKPCVNQEAIIKDRRHELEELQSTLKVSGGKAFADLELADLPELEERTVDLEKEKARTADLLKENSDEVRQLNATIIDEVNLAFNNLTAETVRNLQKYVLLSEAKAGKSAESAIEAAKKWSEQFLAELSAMPEARIRDIVTDIMIHTGLANPIVILDESLD</sequence>
<dbReference type="EMBL" id="JACEFI010000005">
    <property type="protein sequence ID" value="KAH0598277.1"/>
    <property type="molecule type" value="Genomic_DNA"/>
</dbReference>
<name>A0A9P8S8S7_9HYPO</name>
<organism evidence="1 2">
    <name type="scientific">Metarhizium humberi</name>
    <dbReference type="NCBI Taxonomy" id="2596975"/>
    <lineage>
        <taxon>Eukaryota</taxon>
        <taxon>Fungi</taxon>
        <taxon>Dikarya</taxon>
        <taxon>Ascomycota</taxon>
        <taxon>Pezizomycotina</taxon>
        <taxon>Sordariomycetes</taxon>
        <taxon>Hypocreomycetidae</taxon>
        <taxon>Hypocreales</taxon>
        <taxon>Clavicipitaceae</taxon>
        <taxon>Metarhizium</taxon>
    </lineage>
</organism>
<reference evidence="1 2" key="1">
    <citation type="submission" date="2020-07" db="EMBL/GenBank/DDBJ databases">
        <title>Metarhizium humberi genome.</title>
        <authorList>
            <person name="Lysoe E."/>
        </authorList>
    </citation>
    <scope>NUCLEOTIDE SEQUENCE [LARGE SCALE GENOMIC DNA]</scope>
    <source>
        <strain evidence="1 2">ESALQ1638</strain>
    </source>
</reference>